<name>A0AAP0C5S9_9ASTR</name>
<dbReference type="AlphaFoldDB" id="A0AAP0C5S9"/>
<keyword evidence="2" id="KW-1185">Reference proteome</keyword>
<evidence type="ECO:0000313" key="1">
    <source>
        <dbReference type="EMBL" id="KAK9047852.1"/>
    </source>
</evidence>
<sequence length="226" mass="25596">MTINSLSSSSNNSNGHDILQEGQSILLLYKFKRVVPLSILAHHQKHTVVHRRPLLWPNVVQSTPNRGCLPFLRQNVVQSTSIGGDCRSKEALNRWTSKGHHLIFKQWHCAGGSWSLWPFGRSGSKTVYESSKKVSDKIQTQKLTPTAKQLASVNLAERKNIVTFTLSTSVLGSQKIIFGLSHLLIYRSITFLFIDRSSSRLFYTQGVPTSYDLRFQWMLANEKVLL</sequence>
<organism evidence="1 2">
    <name type="scientific">Deinandra increscens subsp. villosa</name>
    <dbReference type="NCBI Taxonomy" id="3103831"/>
    <lineage>
        <taxon>Eukaryota</taxon>
        <taxon>Viridiplantae</taxon>
        <taxon>Streptophyta</taxon>
        <taxon>Embryophyta</taxon>
        <taxon>Tracheophyta</taxon>
        <taxon>Spermatophyta</taxon>
        <taxon>Magnoliopsida</taxon>
        <taxon>eudicotyledons</taxon>
        <taxon>Gunneridae</taxon>
        <taxon>Pentapetalae</taxon>
        <taxon>asterids</taxon>
        <taxon>campanulids</taxon>
        <taxon>Asterales</taxon>
        <taxon>Asteraceae</taxon>
        <taxon>Asteroideae</taxon>
        <taxon>Heliantheae alliance</taxon>
        <taxon>Madieae</taxon>
        <taxon>Madiinae</taxon>
        <taxon>Deinandra</taxon>
    </lineage>
</organism>
<dbReference type="EMBL" id="JBCNJP010022243">
    <property type="protein sequence ID" value="KAK9047852.1"/>
    <property type="molecule type" value="Genomic_DNA"/>
</dbReference>
<comment type="caution">
    <text evidence="1">The sequence shown here is derived from an EMBL/GenBank/DDBJ whole genome shotgun (WGS) entry which is preliminary data.</text>
</comment>
<dbReference type="Proteomes" id="UP001408789">
    <property type="component" value="Unassembled WGS sequence"/>
</dbReference>
<reference evidence="1 2" key="1">
    <citation type="submission" date="2024-04" db="EMBL/GenBank/DDBJ databases">
        <title>The reference genome of an endangered Asteraceae, Deinandra increscens subsp. villosa, native to the Central Coast of California.</title>
        <authorList>
            <person name="Guilliams M."/>
            <person name="Hasenstab-Lehman K."/>
            <person name="Meyer R."/>
            <person name="Mcevoy S."/>
        </authorList>
    </citation>
    <scope>NUCLEOTIDE SEQUENCE [LARGE SCALE GENOMIC DNA]</scope>
    <source>
        <tissue evidence="1">Leaf</tissue>
    </source>
</reference>
<evidence type="ECO:0000313" key="2">
    <source>
        <dbReference type="Proteomes" id="UP001408789"/>
    </source>
</evidence>
<protein>
    <submittedName>
        <fullName evidence="1">Uncharacterized protein</fullName>
    </submittedName>
</protein>
<accession>A0AAP0C5S9</accession>
<gene>
    <name evidence="1" type="ORF">SSX86_033186</name>
</gene>
<proteinExistence type="predicted"/>